<feature type="transmembrane region" description="Helical" evidence="5">
    <location>
        <begin position="32"/>
        <end position="51"/>
    </location>
</feature>
<keyword evidence="4 5" id="KW-0472">Membrane</keyword>
<keyword evidence="3 5" id="KW-1133">Transmembrane helix</keyword>
<proteinExistence type="predicted"/>
<sequence length="273" mass="29482">MNLSFVVSLAAKPEQCYDAITPNDMTTSKPCGASASLLILGGWCAVMWSFLRSLSLHLQICWQIAVGQSFVVSALLAGWGIPIIGIVLALVYSGMSFRFGATCHINHKNSLADLWIPLLVFSGLTLLITMATFGYCVNVYLQSLGGPQMPSTANGSSLPTLGIGSRSMTPHQAYRRIQRVIRIQWRGIALVLIMVVDVIFFAIVLVFQDHTLHDALKNPAKAEGWVMCLVAAGGDKNRCLNHEGSLVVNEATVGAVLVLLTVSFDFLSSRRAG</sequence>
<feature type="transmembrane region" description="Helical" evidence="5">
    <location>
        <begin position="246"/>
        <end position="267"/>
    </location>
</feature>
<evidence type="ECO:0000256" key="3">
    <source>
        <dbReference type="ARBA" id="ARBA00022989"/>
    </source>
</evidence>
<dbReference type="Proteomes" id="UP000053831">
    <property type="component" value="Unassembled WGS sequence"/>
</dbReference>
<evidence type="ECO:0000256" key="2">
    <source>
        <dbReference type="ARBA" id="ARBA00022692"/>
    </source>
</evidence>
<evidence type="ECO:0008006" key="8">
    <source>
        <dbReference type="Google" id="ProtNLM"/>
    </source>
</evidence>
<comment type="caution">
    <text evidence="6">The sequence shown here is derived from an EMBL/GenBank/DDBJ whole genome shotgun (WGS) entry which is preliminary data.</text>
</comment>
<dbReference type="InterPro" id="IPR053247">
    <property type="entry name" value="GPCR_GPR1/git3-like"/>
</dbReference>
<dbReference type="GO" id="GO:0004930">
    <property type="term" value="F:G protein-coupled receptor activity"/>
    <property type="evidence" value="ECO:0007669"/>
    <property type="project" value="InterPro"/>
</dbReference>
<evidence type="ECO:0000256" key="1">
    <source>
        <dbReference type="ARBA" id="ARBA00004141"/>
    </source>
</evidence>
<feature type="transmembrane region" description="Helical" evidence="5">
    <location>
        <begin position="185"/>
        <end position="207"/>
    </location>
</feature>
<dbReference type="GO" id="GO:0016020">
    <property type="term" value="C:membrane"/>
    <property type="evidence" value="ECO:0007669"/>
    <property type="project" value="UniProtKB-SubCell"/>
</dbReference>
<dbReference type="Pfam" id="PF00002">
    <property type="entry name" value="7tm_2"/>
    <property type="match status" value="1"/>
</dbReference>
<evidence type="ECO:0000256" key="4">
    <source>
        <dbReference type="ARBA" id="ARBA00023136"/>
    </source>
</evidence>
<dbReference type="STRING" id="150374.A0A0M9VRS3"/>
<protein>
    <recommendedName>
        <fullName evidence="8">G-protein coupled receptors family 2 profile 2 domain-containing protein</fullName>
    </recommendedName>
</protein>
<dbReference type="OrthoDB" id="26203at2759"/>
<accession>A0A0M9VRS3</accession>
<reference evidence="6 7" key="1">
    <citation type="submission" date="2015-07" db="EMBL/GenBank/DDBJ databases">
        <title>The genome of the fungus Escovopsis weberi, a specialized disease agent of ant agriculture.</title>
        <authorList>
            <person name="de Man T.J."/>
            <person name="Stajich J.E."/>
            <person name="Kubicek C.P."/>
            <person name="Chenthamara K."/>
            <person name="Atanasova L."/>
            <person name="Druzhinina I.S."/>
            <person name="Birnbaum S."/>
            <person name="Barribeau S.M."/>
            <person name="Teiling C."/>
            <person name="Suen G."/>
            <person name="Currie C."/>
            <person name="Gerardo N.M."/>
        </authorList>
    </citation>
    <scope>NUCLEOTIDE SEQUENCE [LARGE SCALE GENOMIC DNA]</scope>
</reference>
<evidence type="ECO:0000313" key="6">
    <source>
        <dbReference type="EMBL" id="KOS16893.1"/>
    </source>
</evidence>
<gene>
    <name evidence="6" type="ORF">ESCO_004859</name>
</gene>
<dbReference type="PANTHER" id="PTHR42058:SF1">
    <property type="entry name" value="G-PROTEIN COUPLED RECEPTORS FAMILY 2 PROFILE 2 DOMAIN-CONTAINING PROTEIN"/>
    <property type="match status" value="1"/>
</dbReference>
<organism evidence="6 7">
    <name type="scientific">Escovopsis weberi</name>
    <dbReference type="NCBI Taxonomy" id="150374"/>
    <lineage>
        <taxon>Eukaryota</taxon>
        <taxon>Fungi</taxon>
        <taxon>Dikarya</taxon>
        <taxon>Ascomycota</taxon>
        <taxon>Pezizomycotina</taxon>
        <taxon>Sordariomycetes</taxon>
        <taxon>Hypocreomycetidae</taxon>
        <taxon>Hypocreales</taxon>
        <taxon>Hypocreaceae</taxon>
        <taxon>Escovopsis</taxon>
    </lineage>
</organism>
<dbReference type="PANTHER" id="PTHR42058">
    <property type="entry name" value="G_PROTEIN_RECEP_F2_4 DOMAIN-CONTAINING PROTEIN"/>
    <property type="match status" value="1"/>
</dbReference>
<dbReference type="AlphaFoldDB" id="A0A0M9VRS3"/>
<name>A0A0M9VRS3_ESCWE</name>
<dbReference type="EMBL" id="LGSR01000029">
    <property type="protein sequence ID" value="KOS16893.1"/>
    <property type="molecule type" value="Genomic_DNA"/>
</dbReference>
<keyword evidence="7" id="KW-1185">Reference proteome</keyword>
<keyword evidence="2 5" id="KW-0812">Transmembrane</keyword>
<evidence type="ECO:0000256" key="5">
    <source>
        <dbReference type="SAM" id="Phobius"/>
    </source>
</evidence>
<feature type="transmembrane region" description="Helical" evidence="5">
    <location>
        <begin position="114"/>
        <end position="141"/>
    </location>
</feature>
<comment type="subcellular location">
    <subcellularLocation>
        <location evidence="1">Membrane</location>
        <topology evidence="1">Multi-pass membrane protein</topology>
    </subcellularLocation>
</comment>
<feature type="transmembrane region" description="Helical" evidence="5">
    <location>
        <begin position="71"/>
        <end position="94"/>
    </location>
</feature>
<dbReference type="InterPro" id="IPR000832">
    <property type="entry name" value="GPCR_2_secretin-like"/>
</dbReference>
<evidence type="ECO:0000313" key="7">
    <source>
        <dbReference type="Proteomes" id="UP000053831"/>
    </source>
</evidence>
<dbReference type="Gene3D" id="1.20.1070.10">
    <property type="entry name" value="Rhodopsin 7-helix transmembrane proteins"/>
    <property type="match status" value="1"/>
</dbReference>